<dbReference type="EMBL" id="JAINUF010000003">
    <property type="protein sequence ID" value="KAJ8368435.1"/>
    <property type="molecule type" value="Genomic_DNA"/>
</dbReference>
<comment type="caution">
    <text evidence="1">The sequence shown here is derived from an EMBL/GenBank/DDBJ whole genome shotgun (WGS) entry which is preliminary data.</text>
</comment>
<organism evidence="1 2">
    <name type="scientific">Synaphobranchus kaupii</name>
    <name type="common">Kaup's arrowtooth eel</name>
    <dbReference type="NCBI Taxonomy" id="118154"/>
    <lineage>
        <taxon>Eukaryota</taxon>
        <taxon>Metazoa</taxon>
        <taxon>Chordata</taxon>
        <taxon>Craniata</taxon>
        <taxon>Vertebrata</taxon>
        <taxon>Euteleostomi</taxon>
        <taxon>Actinopterygii</taxon>
        <taxon>Neopterygii</taxon>
        <taxon>Teleostei</taxon>
        <taxon>Anguilliformes</taxon>
        <taxon>Synaphobranchidae</taxon>
        <taxon>Synaphobranchus</taxon>
    </lineage>
</organism>
<dbReference type="Proteomes" id="UP001152622">
    <property type="component" value="Chromosome 3"/>
</dbReference>
<accession>A0A9Q1FVI2</accession>
<dbReference type="AlphaFoldDB" id="A0A9Q1FVI2"/>
<evidence type="ECO:0000313" key="1">
    <source>
        <dbReference type="EMBL" id="KAJ8368435.1"/>
    </source>
</evidence>
<name>A0A9Q1FVI2_SYNKA</name>
<sequence>MTETAEIPVMTVTLLRTYSTGYSTPSGGGAVASDDPCADVAALAKSVRSAAVFRCKRDGVPQRRSGPLRFSHSVDTQ</sequence>
<reference evidence="1" key="1">
    <citation type="journal article" date="2023" name="Science">
        <title>Genome structures resolve the early diversification of teleost fishes.</title>
        <authorList>
            <person name="Parey E."/>
            <person name="Louis A."/>
            <person name="Montfort J."/>
            <person name="Bouchez O."/>
            <person name="Roques C."/>
            <person name="Iampietro C."/>
            <person name="Lluch J."/>
            <person name="Castinel A."/>
            <person name="Donnadieu C."/>
            <person name="Desvignes T."/>
            <person name="Floi Bucao C."/>
            <person name="Jouanno E."/>
            <person name="Wen M."/>
            <person name="Mejri S."/>
            <person name="Dirks R."/>
            <person name="Jansen H."/>
            <person name="Henkel C."/>
            <person name="Chen W.J."/>
            <person name="Zahm M."/>
            <person name="Cabau C."/>
            <person name="Klopp C."/>
            <person name="Thompson A.W."/>
            <person name="Robinson-Rechavi M."/>
            <person name="Braasch I."/>
            <person name="Lecointre G."/>
            <person name="Bobe J."/>
            <person name="Postlethwait J.H."/>
            <person name="Berthelot C."/>
            <person name="Roest Crollius H."/>
            <person name="Guiguen Y."/>
        </authorList>
    </citation>
    <scope>NUCLEOTIDE SEQUENCE</scope>
    <source>
        <strain evidence="1">WJC10195</strain>
    </source>
</reference>
<proteinExistence type="predicted"/>
<gene>
    <name evidence="1" type="ORF">SKAU_G00084630</name>
</gene>
<keyword evidence="2" id="KW-1185">Reference proteome</keyword>
<protein>
    <submittedName>
        <fullName evidence="1">Uncharacterized protein</fullName>
    </submittedName>
</protein>
<evidence type="ECO:0000313" key="2">
    <source>
        <dbReference type="Proteomes" id="UP001152622"/>
    </source>
</evidence>